<keyword evidence="5" id="KW-0564">Palmitate</keyword>
<dbReference type="InterPro" id="IPR012556">
    <property type="entry name" value="Entericidin"/>
</dbReference>
<protein>
    <submittedName>
        <fullName evidence="8">Entericidin</fullName>
    </submittedName>
</protein>
<gene>
    <name evidence="9" type="ORF">JV35_15430</name>
    <name evidence="8" type="ORF">KP22_11795</name>
</gene>
<dbReference type="PROSITE" id="PS51257">
    <property type="entry name" value="PROKAR_LIPOPROTEIN"/>
    <property type="match status" value="1"/>
</dbReference>
<sequence length="43" mass="4504">MMKRITTIVVALLVTAALSGCNTTRGFGEDVQKLGNKISHAAS</sequence>
<evidence type="ECO:0000256" key="3">
    <source>
        <dbReference type="ARBA" id="ARBA00022729"/>
    </source>
</evidence>
<keyword evidence="10" id="KW-1185">Reference proteome</keyword>
<evidence type="ECO:0000256" key="5">
    <source>
        <dbReference type="ARBA" id="ARBA00023139"/>
    </source>
</evidence>
<evidence type="ECO:0000256" key="1">
    <source>
        <dbReference type="ARBA" id="ARBA00010296"/>
    </source>
</evidence>
<dbReference type="EMBL" id="JQHL01000008">
    <property type="protein sequence ID" value="KFX19162.1"/>
    <property type="molecule type" value="Genomic_DNA"/>
</dbReference>
<dbReference type="Proteomes" id="UP000032874">
    <property type="component" value="Unassembled WGS sequence"/>
</dbReference>
<keyword evidence="2" id="KW-1003">Cell membrane</keyword>
<keyword evidence="3 7" id="KW-0732">Signal</keyword>
<name>A0A093SUC7_9GAMM</name>
<feature type="signal peptide" evidence="7">
    <location>
        <begin position="1"/>
        <end position="19"/>
    </location>
</feature>
<evidence type="ECO:0000313" key="11">
    <source>
        <dbReference type="Proteomes" id="UP000032874"/>
    </source>
</evidence>
<keyword evidence="4" id="KW-0472">Membrane</keyword>
<evidence type="ECO:0000256" key="7">
    <source>
        <dbReference type="SAM" id="SignalP"/>
    </source>
</evidence>
<evidence type="ECO:0000313" key="10">
    <source>
        <dbReference type="Proteomes" id="UP000032869"/>
    </source>
</evidence>
<evidence type="ECO:0000256" key="4">
    <source>
        <dbReference type="ARBA" id="ARBA00023136"/>
    </source>
</evidence>
<evidence type="ECO:0000256" key="6">
    <source>
        <dbReference type="ARBA" id="ARBA00023288"/>
    </source>
</evidence>
<comment type="similarity">
    <text evidence="1">Belongs to the EcnA/EcnB lipoprotein family.</text>
</comment>
<evidence type="ECO:0000313" key="9">
    <source>
        <dbReference type="EMBL" id="KFX19162.1"/>
    </source>
</evidence>
<reference evidence="10 11" key="1">
    <citation type="submission" date="2014-08" db="EMBL/GenBank/DDBJ databases">
        <title>Genome sequences of NCPPB Pectobacterium isolates.</title>
        <authorList>
            <person name="Glover R.H."/>
            <person name="Sapp M."/>
            <person name="Elphinstone J."/>
        </authorList>
    </citation>
    <scope>NUCLEOTIDE SEQUENCE [LARGE SCALE GENOMIC DNA]</scope>
    <source>
        <strain evidence="9 10">NCPPB 2793</strain>
        <strain evidence="8 11">NCPPB 2795</strain>
    </source>
</reference>
<dbReference type="AlphaFoldDB" id="A0A093SUC7"/>
<dbReference type="GO" id="GO:0016020">
    <property type="term" value="C:membrane"/>
    <property type="evidence" value="ECO:0007669"/>
    <property type="project" value="InterPro"/>
</dbReference>
<dbReference type="Pfam" id="PF08085">
    <property type="entry name" value="Entericidin"/>
    <property type="match status" value="1"/>
</dbReference>
<keyword evidence="6" id="KW-0449">Lipoprotein</keyword>
<dbReference type="GO" id="GO:0009636">
    <property type="term" value="P:response to toxic substance"/>
    <property type="evidence" value="ECO:0007669"/>
    <property type="project" value="InterPro"/>
</dbReference>
<proteinExistence type="inferred from homology"/>
<accession>A0A093SUC7</accession>
<organism evidence="8 11">
    <name type="scientific">Pectobacterium betavasculorum</name>
    <dbReference type="NCBI Taxonomy" id="55207"/>
    <lineage>
        <taxon>Bacteria</taxon>
        <taxon>Pseudomonadati</taxon>
        <taxon>Pseudomonadota</taxon>
        <taxon>Gammaproteobacteria</taxon>
        <taxon>Enterobacterales</taxon>
        <taxon>Pectobacteriaceae</taxon>
        <taxon>Pectobacterium</taxon>
    </lineage>
</organism>
<evidence type="ECO:0000313" key="8">
    <source>
        <dbReference type="EMBL" id="KFX05380.1"/>
    </source>
</evidence>
<comment type="caution">
    <text evidence="8">The sequence shown here is derived from an EMBL/GenBank/DDBJ whole genome shotgun (WGS) entry which is preliminary data.</text>
</comment>
<dbReference type="Proteomes" id="UP000032869">
    <property type="component" value="Unassembled WGS sequence"/>
</dbReference>
<evidence type="ECO:0000256" key="2">
    <source>
        <dbReference type="ARBA" id="ARBA00022475"/>
    </source>
</evidence>
<feature type="chain" id="PRO_5001888165" evidence="7">
    <location>
        <begin position="20"/>
        <end position="43"/>
    </location>
</feature>
<dbReference type="eggNOG" id="COG5510">
    <property type="taxonomic scope" value="Bacteria"/>
</dbReference>
<dbReference type="EMBL" id="JQHM01000003">
    <property type="protein sequence ID" value="KFX05380.1"/>
    <property type="molecule type" value="Genomic_DNA"/>
</dbReference>